<evidence type="ECO:0000313" key="3">
    <source>
        <dbReference type="Proteomes" id="UP000301475"/>
    </source>
</evidence>
<evidence type="ECO:0000313" key="2">
    <source>
        <dbReference type="EMBL" id="QCT07232.1"/>
    </source>
</evidence>
<gene>
    <name evidence="2" type="ORF">E5Z56_07610</name>
</gene>
<sequence>MEKSLSNMKERLHKALDEKSQLQVNLEQFNKLRKFDDTGNFTDTISSLTDDYVSICQVIAPELIGKVKYKALRLADIDREGNLISFQQSNDEPPYFENRKIIFINDGPKDKVGKLATWSWTAKPNNNDYSKDYVESKINGRIEPVEIVTFYACKSKDEIINKLKTGISLDITTSRIMVAFLEDKSNYWGLLCRNDDFEKTNNELFMLKNNTIQLPCYEFSKNDIVCLSNNKKYLKTVNIGIPSMIVNVKGSTEVINDILLERSSWREFKKLGKQKSDWKLVRDFLTNVDLKSVTEEVEEKLNCSSVEAQKMLEDYLENINCYIDGNTIEDQVILSALYSNEELMKRCKSLIMVDWKAENKNLIDKREDLQNEIEKKRKTAKNELEKLQNREIELAEKLEALNKDIEDKKEFANNVDAAVNDKIKQAQQNAANFVANFAFLPKATTVNPGKNSYTELIDESCNYYKGKPLDSNDIEINDTIENVLDTIKCGLLDAGVIEKYCHPLATYMYIAYLDNCPLLLIGPNATAIVDAFSGAIFGKKAGILECNGKYNSKIVELCNSSDDNIIRVVNPFNGNWISRLPDIISNDNKFFISVYPYSEDMQIEPASLFNYMLPVLTEPLIENPPTGEVIRGVFSDDHEEYKLVGPSRTYEKILKKFHAPLLIRNRIKTLITNMHELLGNDAVDYDVLFALLPYAFTTMQMPILLDMIQNTTDRHITISKELEDIINTLFGEDDE</sequence>
<accession>A0A4P8XWZ8</accession>
<feature type="coiled-coil region" evidence="1">
    <location>
        <begin position="352"/>
        <end position="415"/>
    </location>
</feature>
<dbReference type="EMBL" id="CP039381">
    <property type="protein sequence ID" value="QCT07232.1"/>
    <property type="molecule type" value="Genomic_DNA"/>
</dbReference>
<feature type="coiled-coil region" evidence="1">
    <location>
        <begin position="5"/>
        <end position="32"/>
    </location>
</feature>
<name>A0A4P8XWZ8_9FIRM</name>
<dbReference type="AlphaFoldDB" id="A0A4P8XWZ8"/>
<keyword evidence="1" id="KW-0175">Coiled coil</keyword>
<reference evidence="2 3" key="1">
    <citation type="submission" date="2019-04" db="EMBL/GenBank/DDBJ databases">
        <authorList>
            <person name="Embree M."/>
            <person name="Gaffney J.R."/>
        </authorList>
    </citation>
    <scope>NUCLEOTIDE SEQUENCE [LARGE SCALE GENOMIC DNA]</scope>
    <source>
        <strain evidence="2 3">JE7A12</strain>
    </source>
</reference>
<proteinExistence type="predicted"/>
<organism evidence="2 3">
    <name type="scientific">Ruminococcus bovis</name>
    <dbReference type="NCBI Taxonomy" id="2564099"/>
    <lineage>
        <taxon>Bacteria</taxon>
        <taxon>Bacillati</taxon>
        <taxon>Bacillota</taxon>
        <taxon>Clostridia</taxon>
        <taxon>Eubacteriales</taxon>
        <taxon>Oscillospiraceae</taxon>
        <taxon>Ruminococcus</taxon>
    </lineage>
</organism>
<protein>
    <submittedName>
        <fullName evidence="2">Uncharacterized protein</fullName>
    </submittedName>
</protein>
<keyword evidence="3" id="KW-1185">Reference proteome</keyword>
<dbReference type="Proteomes" id="UP000301475">
    <property type="component" value="Chromosome"/>
</dbReference>
<dbReference type="KEGG" id="ruj:E5Z56_07610"/>
<evidence type="ECO:0000256" key="1">
    <source>
        <dbReference type="SAM" id="Coils"/>
    </source>
</evidence>